<gene>
    <name evidence="2" type="ORF">SAMN05421828_11432</name>
</gene>
<dbReference type="Pfam" id="PF04380">
    <property type="entry name" value="BMFP"/>
    <property type="match status" value="1"/>
</dbReference>
<reference evidence="2 3" key="1">
    <citation type="submission" date="2017-01" db="EMBL/GenBank/DDBJ databases">
        <authorList>
            <person name="Varghese N."/>
            <person name="Submissions S."/>
        </authorList>
    </citation>
    <scope>NUCLEOTIDE SEQUENCE [LARGE SCALE GENOMIC DNA]</scope>
    <source>
        <strain evidence="2 3">ATCC 35905</strain>
    </source>
</reference>
<evidence type="ECO:0000313" key="3">
    <source>
        <dbReference type="Proteomes" id="UP000186308"/>
    </source>
</evidence>
<dbReference type="AlphaFoldDB" id="A0A8G2CLK6"/>
<keyword evidence="3" id="KW-1185">Reference proteome</keyword>
<accession>A0A8G2CLK6</accession>
<dbReference type="Proteomes" id="UP000186308">
    <property type="component" value="Unassembled WGS sequence"/>
</dbReference>
<comment type="caution">
    <text evidence="2">The sequence shown here is derived from an EMBL/GenBank/DDBJ whole genome shotgun (WGS) entry which is preliminary data.</text>
</comment>
<evidence type="ECO:0000313" key="2">
    <source>
        <dbReference type="EMBL" id="SIR04385.1"/>
    </source>
</evidence>
<feature type="compositionally biased region" description="Polar residues" evidence="1">
    <location>
        <begin position="93"/>
        <end position="103"/>
    </location>
</feature>
<name>A0A8G2CLK6_ACIRU</name>
<dbReference type="InterPro" id="IPR007475">
    <property type="entry name" value="UbiK"/>
</dbReference>
<dbReference type="EMBL" id="FTNE01000014">
    <property type="protein sequence ID" value="SIR04385.1"/>
    <property type="molecule type" value="Genomic_DNA"/>
</dbReference>
<protein>
    <recommendedName>
        <fullName evidence="4">BMFP domain-containing protein YqiC</fullName>
    </recommendedName>
</protein>
<proteinExistence type="predicted"/>
<dbReference type="OrthoDB" id="7392124at2"/>
<evidence type="ECO:0000256" key="1">
    <source>
        <dbReference type="SAM" id="MobiDB-lite"/>
    </source>
</evidence>
<evidence type="ECO:0008006" key="4">
    <source>
        <dbReference type="Google" id="ProtNLM"/>
    </source>
</evidence>
<feature type="region of interest" description="Disordered" evidence="1">
    <location>
        <begin position="84"/>
        <end position="103"/>
    </location>
</feature>
<organism evidence="2 3">
    <name type="scientific">Acidiphilium rubrum</name>
    <dbReference type="NCBI Taxonomy" id="526"/>
    <lineage>
        <taxon>Bacteria</taxon>
        <taxon>Pseudomonadati</taxon>
        <taxon>Pseudomonadota</taxon>
        <taxon>Alphaproteobacteria</taxon>
        <taxon>Acetobacterales</taxon>
        <taxon>Acidocellaceae</taxon>
        <taxon>Acidiphilium</taxon>
    </lineage>
</organism>
<sequence length="103" mass="10994">MTERPKFFDDLAGVAGGALSAFSGLRDEMTALIRARVDETIRMLDLVRRDEFDAIADVAATARSEVAHLTDRIAALEAQVVPAPPREIELPGTDSSQDGGAPT</sequence>
<dbReference type="RefSeq" id="WP_076454585.1">
    <property type="nucleotide sequence ID" value="NZ_FTNE01000014.1"/>
</dbReference>